<dbReference type="AlphaFoldDB" id="A0A1B0BA76"/>
<feature type="domain" description="Janus kinase and microtubule-interacting protein C-terminal" evidence="3">
    <location>
        <begin position="76"/>
        <end position="169"/>
    </location>
</feature>
<evidence type="ECO:0000313" key="4">
    <source>
        <dbReference type="EnsemblMetazoa" id="GPPI023737-PA"/>
    </source>
</evidence>
<protein>
    <recommendedName>
        <fullName evidence="3">Janus kinase and microtubule-interacting protein C-terminal domain-containing protein</fullName>
    </recommendedName>
</protein>
<reference evidence="4" key="2">
    <citation type="submission" date="2020-05" db="UniProtKB">
        <authorList>
            <consortium name="EnsemblMetazoa"/>
        </authorList>
    </citation>
    <scope>IDENTIFICATION</scope>
    <source>
        <strain evidence="4">IAEA</strain>
    </source>
</reference>
<keyword evidence="5" id="KW-1185">Reference proteome</keyword>
<evidence type="ECO:0000256" key="2">
    <source>
        <dbReference type="SAM" id="MobiDB-lite"/>
    </source>
</evidence>
<accession>A0A1B0BA76</accession>
<dbReference type="Pfam" id="PF16034">
    <property type="entry name" value="JAKMIP_CC3"/>
    <property type="match status" value="1"/>
</dbReference>
<sequence>MTSSYDQEAYEEQNLRQELRQHLLQNNPNQSNDKNHHQQHNHSSDSDSALSSAPPSISPQPPANGVEPTDIWQTIRSYNNDIEKLQKDLEIMQKQNECLRLELSVAKDQIVDMEKTTLETKNNYNLQHLTERIKFLEEQEHQLQAECNDLREQNELLEFRILELEEANDKVSLLLPSCNKYAYFHGKPRSVL</sequence>
<proteinExistence type="predicted"/>
<evidence type="ECO:0000259" key="3">
    <source>
        <dbReference type="Pfam" id="PF16034"/>
    </source>
</evidence>
<evidence type="ECO:0000313" key="5">
    <source>
        <dbReference type="Proteomes" id="UP000092460"/>
    </source>
</evidence>
<feature type="coiled-coil region" evidence="1">
    <location>
        <begin position="75"/>
        <end position="170"/>
    </location>
</feature>
<dbReference type="VEuPathDB" id="VectorBase:GPPI023737"/>
<dbReference type="Gene3D" id="1.10.287.1490">
    <property type="match status" value="1"/>
</dbReference>
<feature type="compositionally biased region" description="Low complexity" evidence="2">
    <location>
        <begin position="46"/>
        <end position="55"/>
    </location>
</feature>
<name>A0A1B0BA76_9MUSC</name>
<dbReference type="STRING" id="67801.A0A1B0BA76"/>
<dbReference type="EnsemblMetazoa" id="GPPI023737-RA">
    <property type="protein sequence ID" value="GPPI023737-PA"/>
    <property type="gene ID" value="GPPI023737"/>
</dbReference>
<organism evidence="4 5">
    <name type="scientific">Glossina palpalis gambiensis</name>
    <dbReference type="NCBI Taxonomy" id="67801"/>
    <lineage>
        <taxon>Eukaryota</taxon>
        <taxon>Metazoa</taxon>
        <taxon>Ecdysozoa</taxon>
        <taxon>Arthropoda</taxon>
        <taxon>Hexapoda</taxon>
        <taxon>Insecta</taxon>
        <taxon>Pterygota</taxon>
        <taxon>Neoptera</taxon>
        <taxon>Endopterygota</taxon>
        <taxon>Diptera</taxon>
        <taxon>Brachycera</taxon>
        <taxon>Muscomorpha</taxon>
        <taxon>Hippoboscoidea</taxon>
        <taxon>Glossinidae</taxon>
        <taxon>Glossina</taxon>
    </lineage>
</organism>
<dbReference type="Proteomes" id="UP000092460">
    <property type="component" value="Unassembled WGS sequence"/>
</dbReference>
<feature type="region of interest" description="Disordered" evidence="2">
    <location>
        <begin position="1"/>
        <end position="68"/>
    </location>
</feature>
<keyword evidence="1" id="KW-0175">Coiled coil</keyword>
<evidence type="ECO:0000256" key="1">
    <source>
        <dbReference type="SAM" id="Coils"/>
    </source>
</evidence>
<dbReference type="InterPro" id="IPR031994">
    <property type="entry name" value="JAKMIP_C"/>
</dbReference>
<reference evidence="5" key="1">
    <citation type="submission" date="2015-01" db="EMBL/GenBank/DDBJ databases">
        <authorList>
            <person name="Aksoy S."/>
            <person name="Warren W."/>
            <person name="Wilson R.K."/>
        </authorList>
    </citation>
    <scope>NUCLEOTIDE SEQUENCE [LARGE SCALE GENOMIC DNA]</scope>
    <source>
        <strain evidence="5">IAEA</strain>
    </source>
</reference>
<dbReference type="EMBL" id="JXJN01010857">
    <property type="status" value="NOT_ANNOTATED_CDS"/>
    <property type="molecule type" value="Genomic_DNA"/>
</dbReference>